<dbReference type="Proteomes" id="UP000233551">
    <property type="component" value="Unassembled WGS sequence"/>
</dbReference>
<protein>
    <submittedName>
        <fullName evidence="1">Uncharacterized protein</fullName>
    </submittedName>
</protein>
<gene>
    <name evidence="1" type="ORF">CRG98_039854</name>
</gene>
<dbReference type="EMBL" id="PGOL01003762">
    <property type="protein sequence ID" value="PKI39809.1"/>
    <property type="molecule type" value="Genomic_DNA"/>
</dbReference>
<evidence type="ECO:0000313" key="1">
    <source>
        <dbReference type="EMBL" id="PKI39809.1"/>
    </source>
</evidence>
<keyword evidence="2" id="KW-1185">Reference proteome</keyword>
<organism evidence="1 2">
    <name type="scientific">Punica granatum</name>
    <name type="common">Pomegranate</name>
    <dbReference type="NCBI Taxonomy" id="22663"/>
    <lineage>
        <taxon>Eukaryota</taxon>
        <taxon>Viridiplantae</taxon>
        <taxon>Streptophyta</taxon>
        <taxon>Embryophyta</taxon>
        <taxon>Tracheophyta</taxon>
        <taxon>Spermatophyta</taxon>
        <taxon>Magnoliopsida</taxon>
        <taxon>eudicotyledons</taxon>
        <taxon>Gunneridae</taxon>
        <taxon>Pentapetalae</taxon>
        <taxon>rosids</taxon>
        <taxon>malvids</taxon>
        <taxon>Myrtales</taxon>
        <taxon>Lythraceae</taxon>
        <taxon>Punica</taxon>
    </lineage>
</organism>
<name>A0A2I0I728_PUNGR</name>
<dbReference type="AlphaFoldDB" id="A0A2I0I728"/>
<reference evidence="1 2" key="1">
    <citation type="submission" date="2017-11" db="EMBL/GenBank/DDBJ databases">
        <title>De-novo sequencing of pomegranate (Punica granatum L.) genome.</title>
        <authorList>
            <person name="Akparov Z."/>
            <person name="Amiraslanov A."/>
            <person name="Hajiyeva S."/>
            <person name="Abbasov M."/>
            <person name="Kaur K."/>
            <person name="Hamwieh A."/>
            <person name="Solovyev V."/>
            <person name="Salamov A."/>
            <person name="Braich B."/>
            <person name="Kosarev P."/>
            <person name="Mahmoud A."/>
            <person name="Hajiyev E."/>
            <person name="Babayeva S."/>
            <person name="Izzatullayeva V."/>
            <person name="Mammadov A."/>
            <person name="Mammadov A."/>
            <person name="Sharifova S."/>
            <person name="Ojaghi J."/>
            <person name="Eynullazada K."/>
            <person name="Bayramov B."/>
            <person name="Abdulazimova A."/>
            <person name="Shahmuradov I."/>
        </authorList>
    </citation>
    <scope>NUCLEOTIDE SEQUENCE [LARGE SCALE GENOMIC DNA]</scope>
    <source>
        <strain evidence="2">cv. AG2017</strain>
        <tissue evidence="1">Leaf</tissue>
    </source>
</reference>
<accession>A0A2I0I728</accession>
<evidence type="ECO:0000313" key="2">
    <source>
        <dbReference type="Proteomes" id="UP000233551"/>
    </source>
</evidence>
<sequence length="135" mass="14642">MHLSTSLRRRFCGAVGCEGPIRPKPRPGSWRKPIPGSLDPKLSPARPFFLLSSWMNPNFSFPSSPTLKPSTIAPKSLSLRKNLPSTCLLLRASIDGPPPASSDKLACPSFQSSIHLLQVAELRLLSRLLRASTGA</sequence>
<proteinExistence type="predicted"/>
<comment type="caution">
    <text evidence="1">The sequence shown here is derived from an EMBL/GenBank/DDBJ whole genome shotgun (WGS) entry which is preliminary data.</text>
</comment>